<evidence type="ECO:0000313" key="1">
    <source>
        <dbReference type="EMBL" id="KAK1266285.1"/>
    </source>
</evidence>
<keyword evidence="2" id="KW-1185">Reference proteome</keyword>
<proteinExistence type="predicted"/>
<dbReference type="EMBL" id="JAUJYN010000007">
    <property type="protein sequence ID" value="KAK1266285.1"/>
    <property type="molecule type" value="Genomic_DNA"/>
</dbReference>
<organism evidence="1 2">
    <name type="scientific">Acorus gramineus</name>
    <name type="common">Dwarf sweet flag</name>
    <dbReference type="NCBI Taxonomy" id="55184"/>
    <lineage>
        <taxon>Eukaryota</taxon>
        <taxon>Viridiplantae</taxon>
        <taxon>Streptophyta</taxon>
        <taxon>Embryophyta</taxon>
        <taxon>Tracheophyta</taxon>
        <taxon>Spermatophyta</taxon>
        <taxon>Magnoliopsida</taxon>
        <taxon>Liliopsida</taxon>
        <taxon>Acoraceae</taxon>
        <taxon>Acorus</taxon>
    </lineage>
</organism>
<reference evidence="1" key="1">
    <citation type="journal article" date="2023" name="Nat. Commun.">
        <title>Diploid and tetraploid genomes of Acorus and the evolution of monocots.</title>
        <authorList>
            <person name="Ma L."/>
            <person name="Liu K.W."/>
            <person name="Li Z."/>
            <person name="Hsiao Y.Y."/>
            <person name="Qi Y."/>
            <person name="Fu T."/>
            <person name="Tang G.D."/>
            <person name="Zhang D."/>
            <person name="Sun W.H."/>
            <person name="Liu D.K."/>
            <person name="Li Y."/>
            <person name="Chen G.Z."/>
            <person name="Liu X.D."/>
            <person name="Liao X.Y."/>
            <person name="Jiang Y.T."/>
            <person name="Yu X."/>
            <person name="Hao Y."/>
            <person name="Huang J."/>
            <person name="Zhao X.W."/>
            <person name="Ke S."/>
            <person name="Chen Y.Y."/>
            <person name="Wu W.L."/>
            <person name="Hsu J.L."/>
            <person name="Lin Y.F."/>
            <person name="Huang M.D."/>
            <person name="Li C.Y."/>
            <person name="Huang L."/>
            <person name="Wang Z.W."/>
            <person name="Zhao X."/>
            <person name="Zhong W.Y."/>
            <person name="Peng D.H."/>
            <person name="Ahmad S."/>
            <person name="Lan S."/>
            <person name="Zhang J.S."/>
            <person name="Tsai W.C."/>
            <person name="Van de Peer Y."/>
            <person name="Liu Z.J."/>
        </authorList>
    </citation>
    <scope>NUCLEOTIDE SEQUENCE</scope>
    <source>
        <strain evidence="1">SCP</strain>
    </source>
</reference>
<reference evidence="1" key="2">
    <citation type="submission" date="2023-06" db="EMBL/GenBank/DDBJ databases">
        <authorList>
            <person name="Ma L."/>
            <person name="Liu K.-W."/>
            <person name="Li Z."/>
            <person name="Hsiao Y.-Y."/>
            <person name="Qi Y."/>
            <person name="Fu T."/>
            <person name="Tang G."/>
            <person name="Zhang D."/>
            <person name="Sun W.-H."/>
            <person name="Liu D.-K."/>
            <person name="Li Y."/>
            <person name="Chen G.-Z."/>
            <person name="Liu X.-D."/>
            <person name="Liao X.-Y."/>
            <person name="Jiang Y.-T."/>
            <person name="Yu X."/>
            <person name="Hao Y."/>
            <person name="Huang J."/>
            <person name="Zhao X.-W."/>
            <person name="Ke S."/>
            <person name="Chen Y.-Y."/>
            <person name="Wu W.-L."/>
            <person name="Hsu J.-L."/>
            <person name="Lin Y.-F."/>
            <person name="Huang M.-D."/>
            <person name="Li C.-Y."/>
            <person name="Huang L."/>
            <person name="Wang Z.-W."/>
            <person name="Zhao X."/>
            <person name="Zhong W.-Y."/>
            <person name="Peng D.-H."/>
            <person name="Ahmad S."/>
            <person name="Lan S."/>
            <person name="Zhang J.-S."/>
            <person name="Tsai W.-C."/>
            <person name="Van De Peer Y."/>
            <person name="Liu Z.-J."/>
        </authorList>
    </citation>
    <scope>NUCLEOTIDE SEQUENCE</scope>
    <source>
        <strain evidence="1">SCP</strain>
        <tissue evidence="1">Leaves</tissue>
    </source>
</reference>
<dbReference type="AlphaFoldDB" id="A0AAV9AQA1"/>
<name>A0AAV9AQA1_ACOGR</name>
<comment type="caution">
    <text evidence="1">The sequence shown here is derived from an EMBL/GenBank/DDBJ whole genome shotgun (WGS) entry which is preliminary data.</text>
</comment>
<dbReference type="Proteomes" id="UP001179952">
    <property type="component" value="Unassembled WGS sequence"/>
</dbReference>
<evidence type="ECO:0000313" key="2">
    <source>
        <dbReference type="Proteomes" id="UP001179952"/>
    </source>
</evidence>
<sequence>MSHWPVLVNQVSLLTSPRALLWRDSVYHYGTRGMPASQKEISEMKRTINKQELKDSQTIYTKLSMKAKVYMEV</sequence>
<protein>
    <submittedName>
        <fullName evidence="1">Uncharacterized protein</fullName>
    </submittedName>
</protein>
<accession>A0AAV9AQA1</accession>
<gene>
    <name evidence="1" type="ORF">QJS04_geneDACA000527</name>
</gene>